<proteinExistence type="predicted"/>
<gene>
    <name evidence="1" type="ORF">AY586_01340</name>
</gene>
<dbReference type="RefSeq" id="WP_062273278.1">
    <property type="nucleotide sequence ID" value="NZ_LSYU01000033.1"/>
</dbReference>
<name>A0ABR5VID6_MARGR</name>
<dbReference type="InterPro" id="IPR036249">
    <property type="entry name" value="Thioredoxin-like_sf"/>
</dbReference>
<comment type="caution">
    <text evidence="1">The sequence shown here is derived from an EMBL/GenBank/DDBJ whole genome shotgun (WGS) entry which is preliminary data.</text>
</comment>
<protein>
    <submittedName>
        <fullName evidence="1">2Fe-2S ferredoxin</fullName>
    </submittedName>
</protein>
<organism evidence="1 2">
    <name type="scientific">Marichromatium gracile</name>
    <name type="common">Chromatium gracile</name>
    <dbReference type="NCBI Taxonomy" id="1048"/>
    <lineage>
        <taxon>Bacteria</taxon>
        <taxon>Pseudomonadati</taxon>
        <taxon>Pseudomonadota</taxon>
        <taxon>Gammaproteobacteria</taxon>
        <taxon>Chromatiales</taxon>
        <taxon>Chromatiaceae</taxon>
        <taxon>Marichromatium</taxon>
    </lineage>
</organism>
<keyword evidence="2" id="KW-1185">Reference proteome</keyword>
<evidence type="ECO:0000313" key="1">
    <source>
        <dbReference type="EMBL" id="KXX65518.1"/>
    </source>
</evidence>
<evidence type="ECO:0000313" key="2">
    <source>
        <dbReference type="Proteomes" id="UP000075766"/>
    </source>
</evidence>
<dbReference type="EMBL" id="LSYU01000033">
    <property type="protein sequence ID" value="KXX65518.1"/>
    <property type="molecule type" value="Genomic_DNA"/>
</dbReference>
<dbReference type="Proteomes" id="UP000075766">
    <property type="component" value="Unassembled WGS sequence"/>
</dbReference>
<dbReference type="Gene3D" id="3.40.30.10">
    <property type="entry name" value="Glutaredoxin"/>
    <property type="match status" value="1"/>
</dbReference>
<sequence length="104" mass="11545">MTYYRHHVFFCTNARSDGRQSCDQCGALEMRNHLKQRAKALGLTGPGGVQVSTAGCLGRCELGPVIVVYPEGVWYTFVDQEDIEEILQSHLLAGKHVDRLKLPG</sequence>
<dbReference type="Pfam" id="PF01257">
    <property type="entry name" value="2Fe-2S_thioredx"/>
    <property type="match status" value="1"/>
</dbReference>
<reference evidence="1 2" key="1">
    <citation type="submission" date="2016-02" db="EMBL/GenBank/DDBJ databases">
        <title>Genome sequence of Marichromatium gracile YL-28, a purple sulfur bacterium.</title>
        <authorList>
            <person name="Zhao C."/>
            <person name="Hong X."/>
            <person name="Chen S."/>
            <person name="Yang S."/>
        </authorList>
    </citation>
    <scope>NUCLEOTIDE SEQUENCE [LARGE SCALE GENOMIC DNA]</scope>
    <source>
        <strain evidence="1 2">YL28</strain>
    </source>
</reference>
<dbReference type="CDD" id="cd02980">
    <property type="entry name" value="TRX_Fd_family"/>
    <property type="match status" value="1"/>
</dbReference>
<accession>A0ABR5VID6</accession>
<dbReference type="SUPFAM" id="SSF52833">
    <property type="entry name" value="Thioredoxin-like"/>
    <property type="match status" value="1"/>
</dbReference>